<accession>A0A4Y1S0Y5</accession>
<gene>
    <name evidence="1" type="ORF">Prudu_022243</name>
</gene>
<evidence type="ECO:0000313" key="1">
    <source>
        <dbReference type="EMBL" id="BBH09676.1"/>
    </source>
</evidence>
<dbReference type="PANTHER" id="PTHR47665">
    <property type="entry name" value="HISTONE DEACETYLASE-LIKE PROTEIN"/>
    <property type="match status" value="1"/>
</dbReference>
<dbReference type="EMBL" id="AP019304">
    <property type="protein sequence ID" value="BBH09676.1"/>
    <property type="molecule type" value="Genomic_DNA"/>
</dbReference>
<sequence>MAAQGGSSSAAQAEPFVENEEELIFGAESGWVEARTFCDHLPSLSTDLAHIPAPDTPCNSDLSAWCFSCDAYLDAQVIHNCGCI</sequence>
<protein>
    <submittedName>
        <fullName evidence="1">Regulator of Vps4 activity in the MVB pathway protein</fullName>
    </submittedName>
</protein>
<name>A0A4Y1S0Y5_PRUDU</name>
<reference evidence="1" key="1">
    <citation type="journal article" date="2019" name="Science">
        <title>Mutation of a bHLH transcription factor allowed almond domestication.</title>
        <authorList>
            <person name="Sanchez-Perez R."/>
            <person name="Pavan S."/>
            <person name="Mazzeo R."/>
            <person name="Moldovan C."/>
            <person name="Aiese Cigliano R."/>
            <person name="Del Cueto J."/>
            <person name="Ricciardi F."/>
            <person name="Lotti C."/>
            <person name="Ricciardi L."/>
            <person name="Dicenta F."/>
            <person name="Lopez-Marques R.L."/>
            <person name="Lindberg Moller B."/>
        </authorList>
    </citation>
    <scope>NUCLEOTIDE SEQUENCE</scope>
</reference>
<proteinExistence type="predicted"/>
<organism evidence="1">
    <name type="scientific">Prunus dulcis</name>
    <name type="common">Almond</name>
    <name type="synonym">Amygdalus dulcis</name>
    <dbReference type="NCBI Taxonomy" id="3755"/>
    <lineage>
        <taxon>Eukaryota</taxon>
        <taxon>Viridiplantae</taxon>
        <taxon>Streptophyta</taxon>
        <taxon>Embryophyta</taxon>
        <taxon>Tracheophyta</taxon>
        <taxon>Spermatophyta</taxon>
        <taxon>Magnoliopsida</taxon>
        <taxon>eudicotyledons</taxon>
        <taxon>Gunneridae</taxon>
        <taxon>Pentapetalae</taxon>
        <taxon>rosids</taxon>
        <taxon>fabids</taxon>
        <taxon>Rosales</taxon>
        <taxon>Rosaceae</taxon>
        <taxon>Amygdaloideae</taxon>
        <taxon>Amygdaleae</taxon>
        <taxon>Prunus</taxon>
    </lineage>
</organism>
<dbReference type="PANTHER" id="PTHR47665:SF1">
    <property type="entry name" value="HISTONE DEACETYLASE-LIKE PROTEIN"/>
    <property type="match status" value="1"/>
</dbReference>
<dbReference type="AlphaFoldDB" id="A0A4Y1S0Y5"/>